<name>A0ABT3GNU5_9BACT</name>
<proteinExistence type="predicted"/>
<dbReference type="Pfam" id="PF10116">
    <property type="entry name" value="Host_attach"/>
    <property type="match status" value="1"/>
</dbReference>
<reference evidence="1 2" key="1">
    <citation type="submission" date="2022-10" db="EMBL/GenBank/DDBJ databases">
        <title>Luteolibacter arcticus strain CCTCC AB 2014275, whole genome shotgun sequencing project.</title>
        <authorList>
            <person name="Zhao G."/>
            <person name="Shen L."/>
        </authorList>
    </citation>
    <scope>NUCLEOTIDE SEQUENCE [LARGE SCALE GENOMIC DNA]</scope>
    <source>
        <strain evidence="1 2">CCTCC AB 2014275</strain>
    </source>
</reference>
<dbReference type="RefSeq" id="WP_264489264.1">
    <property type="nucleotide sequence ID" value="NZ_JAPDDT010000012.1"/>
</dbReference>
<evidence type="ECO:0000313" key="1">
    <source>
        <dbReference type="EMBL" id="MCW1925158.1"/>
    </source>
</evidence>
<dbReference type="EMBL" id="JAPDDT010000012">
    <property type="protein sequence ID" value="MCW1925158.1"/>
    <property type="molecule type" value="Genomic_DNA"/>
</dbReference>
<protein>
    <submittedName>
        <fullName evidence="1">Host attachment protein</fullName>
    </submittedName>
</protein>
<evidence type="ECO:0000313" key="2">
    <source>
        <dbReference type="Proteomes" id="UP001320876"/>
    </source>
</evidence>
<sequence>MKPLPSLLVVTDRGRLLAYLTDEAGRPRLLSTTEFKEGNKKISELVTDQAGAFPNTGSVGTSSAERMPLVAEMEVRCFRKIAEEVDKLLKREGVTTWGLCAPSEIHGALLDFVSRDALERLGSQVRRDLVNSSPQDVKEAFENATG</sequence>
<accession>A0ABT3GNU5</accession>
<dbReference type="InterPro" id="IPR019291">
    <property type="entry name" value="Host_attachment_protein"/>
</dbReference>
<comment type="caution">
    <text evidence="1">The sequence shown here is derived from an EMBL/GenBank/DDBJ whole genome shotgun (WGS) entry which is preliminary data.</text>
</comment>
<keyword evidence="2" id="KW-1185">Reference proteome</keyword>
<dbReference type="Proteomes" id="UP001320876">
    <property type="component" value="Unassembled WGS sequence"/>
</dbReference>
<organism evidence="1 2">
    <name type="scientific">Luteolibacter arcticus</name>
    <dbReference type="NCBI Taxonomy" id="1581411"/>
    <lineage>
        <taxon>Bacteria</taxon>
        <taxon>Pseudomonadati</taxon>
        <taxon>Verrucomicrobiota</taxon>
        <taxon>Verrucomicrobiia</taxon>
        <taxon>Verrucomicrobiales</taxon>
        <taxon>Verrucomicrobiaceae</taxon>
        <taxon>Luteolibacter</taxon>
    </lineage>
</organism>
<gene>
    <name evidence="1" type="ORF">OKA05_21540</name>
</gene>